<reference evidence="3" key="1">
    <citation type="journal article" date="2019" name="Int. J. Syst. Evol. Microbiol.">
        <title>The Global Catalogue of Microorganisms (GCM) 10K type strain sequencing project: providing services to taxonomists for standard genome sequencing and annotation.</title>
        <authorList>
            <consortium name="The Broad Institute Genomics Platform"/>
            <consortium name="The Broad Institute Genome Sequencing Center for Infectious Disease"/>
            <person name="Wu L."/>
            <person name="Ma J."/>
        </authorList>
    </citation>
    <scope>NUCLEOTIDE SEQUENCE [LARGE SCALE GENOMIC DNA]</scope>
    <source>
        <strain evidence="3">JCM 6921</strain>
    </source>
</reference>
<dbReference type="EMBL" id="BAAATJ010000001">
    <property type="protein sequence ID" value="GAA2383365.1"/>
    <property type="molecule type" value="Genomic_DNA"/>
</dbReference>
<evidence type="ECO:0000259" key="1">
    <source>
        <dbReference type="PROSITE" id="PS50995"/>
    </source>
</evidence>
<dbReference type="PANTHER" id="PTHR33164:SF57">
    <property type="entry name" value="MARR-FAMILY TRANSCRIPTIONAL REGULATOR"/>
    <property type="match status" value="1"/>
</dbReference>
<dbReference type="PROSITE" id="PS50995">
    <property type="entry name" value="HTH_MARR_2"/>
    <property type="match status" value="1"/>
</dbReference>
<evidence type="ECO:0000313" key="2">
    <source>
        <dbReference type="EMBL" id="GAA2383365.1"/>
    </source>
</evidence>
<dbReference type="InterPro" id="IPR036390">
    <property type="entry name" value="WH_DNA-bd_sf"/>
</dbReference>
<proteinExistence type="predicted"/>
<accession>A0ABP5UNN5</accession>
<dbReference type="PRINTS" id="PR00598">
    <property type="entry name" value="HTHMARR"/>
</dbReference>
<name>A0ABP5UNN5_9ACTN</name>
<dbReference type="RefSeq" id="WP_344628820.1">
    <property type="nucleotide sequence ID" value="NZ_BAAATJ010000001.1"/>
</dbReference>
<dbReference type="PANTHER" id="PTHR33164">
    <property type="entry name" value="TRANSCRIPTIONAL REGULATOR, MARR FAMILY"/>
    <property type="match status" value="1"/>
</dbReference>
<sequence>MPQTDPHSDPYSDPYEELARQLGSIGAVRRELARSLPSDCPPAVAVVLMILGRYGEMRMSRLADRMAVDMSVASRHVAHTVDRGWVDRRPDPVDGRGRLLRLTGDGERLLAEMHRRTTEALAHRLRNWSEEDVVRLTELLARLRADFGEYEQHGVPEPDDTTTHP</sequence>
<gene>
    <name evidence="2" type="ORF">GCM10010420_01780</name>
</gene>
<organism evidence="2 3">
    <name type="scientific">Streptomyces glaucosporus</name>
    <dbReference type="NCBI Taxonomy" id="284044"/>
    <lineage>
        <taxon>Bacteria</taxon>
        <taxon>Bacillati</taxon>
        <taxon>Actinomycetota</taxon>
        <taxon>Actinomycetes</taxon>
        <taxon>Kitasatosporales</taxon>
        <taxon>Streptomycetaceae</taxon>
        <taxon>Streptomyces</taxon>
    </lineage>
</organism>
<comment type="caution">
    <text evidence="2">The sequence shown here is derived from an EMBL/GenBank/DDBJ whole genome shotgun (WGS) entry which is preliminary data.</text>
</comment>
<dbReference type="Gene3D" id="1.10.10.10">
    <property type="entry name" value="Winged helix-like DNA-binding domain superfamily/Winged helix DNA-binding domain"/>
    <property type="match status" value="1"/>
</dbReference>
<dbReference type="InterPro" id="IPR039422">
    <property type="entry name" value="MarR/SlyA-like"/>
</dbReference>
<feature type="domain" description="HTH marR-type" evidence="1">
    <location>
        <begin position="15"/>
        <end position="145"/>
    </location>
</feature>
<evidence type="ECO:0000313" key="3">
    <source>
        <dbReference type="Proteomes" id="UP001500058"/>
    </source>
</evidence>
<keyword evidence="3" id="KW-1185">Reference proteome</keyword>
<dbReference type="InterPro" id="IPR000835">
    <property type="entry name" value="HTH_MarR-typ"/>
</dbReference>
<dbReference type="Proteomes" id="UP001500058">
    <property type="component" value="Unassembled WGS sequence"/>
</dbReference>
<protein>
    <submittedName>
        <fullName evidence="2">MarR family transcriptional regulator</fullName>
    </submittedName>
</protein>
<dbReference type="InterPro" id="IPR036388">
    <property type="entry name" value="WH-like_DNA-bd_sf"/>
</dbReference>
<dbReference type="Pfam" id="PF12802">
    <property type="entry name" value="MarR_2"/>
    <property type="match status" value="1"/>
</dbReference>
<dbReference type="SUPFAM" id="SSF46785">
    <property type="entry name" value="Winged helix' DNA-binding domain"/>
    <property type="match status" value="1"/>
</dbReference>
<dbReference type="SMART" id="SM00347">
    <property type="entry name" value="HTH_MARR"/>
    <property type="match status" value="1"/>
</dbReference>